<dbReference type="EMBL" id="PVQB02000528">
    <property type="protein sequence ID" value="KAF4335873.1"/>
    <property type="molecule type" value="Genomic_DNA"/>
</dbReference>
<keyword evidence="3" id="KW-1185">Reference proteome</keyword>
<organism evidence="2 3">
    <name type="scientific">Fusarium beomiforme</name>
    <dbReference type="NCBI Taxonomy" id="44412"/>
    <lineage>
        <taxon>Eukaryota</taxon>
        <taxon>Fungi</taxon>
        <taxon>Dikarya</taxon>
        <taxon>Ascomycota</taxon>
        <taxon>Pezizomycotina</taxon>
        <taxon>Sordariomycetes</taxon>
        <taxon>Hypocreomycetidae</taxon>
        <taxon>Hypocreales</taxon>
        <taxon>Nectriaceae</taxon>
        <taxon>Fusarium</taxon>
        <taxon>Fusarium burgessii species complex</taxon>
    </lineage>
</organism>
<protein>
    <submittedName>
        <fullName evidence="2">Uncharacterized protein</fullName>
    </submittedName>
</protein>
<reference evidence="2" key="2">
    <citation type="submission" date="2020-02" db="EMBL/GenBank/DDBJ databases">
        <title>Identification and distribution of gene clusters putatively required for synthesis of sphingolipid metabolism inhibitors in phylogenetically diverse species of the filamentous fungus Fusarium.</title>
        <authorList>
            <person name="Kim H.-S."/>
            <person name="Busman M."/>
            <person name="Brown D.W."/>
            <person name="Divon H."/>
            <person name="Uhlig S."/>
            <person name="Proctor R.H."/>
        </authorList>
    </citation>
    <scope>NUCLEOTIDE SEQUENCE</scope>
    <source>
        <strain evidence="2">NRRL 25174</strain>
    </source>
</reference>
<feature type="coiled-coil region" evidence="1">
    <location>
        <begin position="127"/>
        <end position="203"/>
    </location>
</feature>
<dbReference type="OrthoDB" id="10408802at2759"/>
<comment type="caution">
    <text evidence="2">The sequence shown here is derived from an EMBL/GenBank/DDBJ whole genome shotgun (WGS) entry which is preliminary data.</text>
</comment>
<sequence>MAMTSGREPPDNLADLASLCLCGYHLNQVNEVVDRWTLTIINAVDHHENLMRSELSTIVLNLENQFLRTSLRTEQETAEHQYIVSMSWKQKYESSEKELKLKKESEAKCTAKLQNMQARNTAMQPLLKDAQQKNQDNKVYISKLESEKKRLEIKAQESTTQLDVLKKELCEAKEAVRDLNGLIENLQNAAEVSTRDVEKLQAALAEPKESNRIMAVELETKTHILRDRDTDLEQKKAQIHQLDNAVSTLKITEASLKESIGKCWLHRLSSWFKRLIGNFSLGKSENLGYEIV</sequence>
<proteinExistence type="predicted"/>
<dbReference type="AlphaFoldDB" id="A0A9P5ACR7"/>
<name>A0A9P5ACR7_9HYPO</name>
<evidence type="ECO:0000256" key="1">
    <source>
        <dbReference type="SAM" id="Coils"/>
    </source>
</evidence>
<dbReference type="Proteomes" id="UP000730481">
    <property type="component" value="Unassembled WGS sequence"/>
</dbReference>
<keyword evidence="1" id="KW-0175">Coiled coil</keyword>
<evidence type="ECO:0000313" key="3">
    <source>
        <dbReference type="Proteomes" id="UP000730481"/>
    </source>
</evidence>
<accession>A0A9P5ACR7</accession>
<reference evidence="2" key="1">
    <citation type="journal article" date="2017" name="Mycologia">
        <title>Fusarium algeriense, sp. nov., a novel toxigenic crown rot pathogen of durum wheat from Algeria is nested in the Fusarium burgessii species complex.</title>
        <authorList>
            <person name="Laraba I."/>
            <person name="Keddad A."/>
            <person name="Boureghda H."/>
            <person name="Abdallah N."/>
            <person name="Vaughan M.M."/>
            <person name="Proctor R.H."/>
            <person name="Busman M."/>
            <person name="O'Donnell K."/>
        </authorList>
    </citation>
    <scope>NUCLEOTIDE SEQUENCE</scope>
    <source>
        <strain evidence="2">NRRL 25174</strain>
    </source>
</reference>
<gene>
    <name evidence="2" type="ORF">FBEOM_10298</name>
</gene>
<evidence type="ECO:0000313" key="2">
    <source>
        <dbReference type="EMBL" id="KAF4335873.1"/>
    </source>
</evidence>